<accession>A0ABT6Y8T8</accession>
<evidence type="ECO:0000313" key="2">
    <source>
        <dbReference type="Proteomes" id="UP001236507"/>
    </source>
</evidence>
<dbReference type="InterPro" id="IPR001353">
    <property type="entry name" value="Proteasome_sua/b"/>
</dbReference>
<dbReference type="InterPro" id="IPR016545">
    <property type="entry name" value="UCP009120_prtse"/>
</dbReference>
<proteinExistence type="predicted"/>
<keyword evidence="2" id="KW-1185">Reference proteome</keyword>
<dbReference type="PIRSF" id="PIRSF009120">
    <property type="entry name" value="UCP009120_prtse"/>
    <property type="match status" value="1"/>
</dbReference>
<gene>
    <name evidence="1" type="ORF">QM524_10680</name>
</gene>
<reference evidence="1 2" key="1">
    <citation type="submission" date="2023-05" db="EMBL/GenBank/DDBJ databases">
        <title>Novel species of genus Flectobacillus isolated from stream in China.</title>
        <authorList>
            <person name="Lu H."/>
        </authorList>
    </citation>
    <scope>NUCLEOTIDE SEQUENCE [LARGE SCALE GENOMIC DNA]</scope>
    <source>
        <strain evidence="1 2">KCTC 42575</strain>
    </source>
</reference>
<evidence type="ECO:0000313" key="1">
    <source>
        <dbReference type="EMBL" id="MDI9859676.1"/>
    </source>
</evidence>
<sequence length="246" mass="28065">MTYCLGIKVRGGLVAIADTRITAGTEMYSNKKVSVHEVGKHSLFIMTAGLRSVRDKSITYFNRMTEEQGVTFDYMFEAVNAFGDMLRKVAKEDKEMLKSEGYNFNLHSIIGGQMSKDDEHKLFLVFPEGNWIEINEGLRFQIIGNSNYGKPLLNRGLTYETSLEDAIKLGFLSFDATQVSATDVDYPIDVIVYQKNSFHLIEHRLEKEEMESISKQWTGLLKESMNSLNDSWVQNIMDKSLISQEQ</sequence>
<dbReference type="Gene3D" id="3.60.20.10">
    <property type="entry name" value="Glutamine Phosphoribosylpyrophosphate, subunit 1, domain 1"/>
    <property type="match status" value="1"/>
</dbReference>
<organism evidence="1 2">
    <name type="scientific">Flectobacillus roseus</name>
    <dbReference type="NCBI Taxonomy" id="502259"/>
    <lineage>
        <taxon>Bacteria</taxon>
        <taxon>Pseudomonadati</taxon>
        <taxon>Bacteroidota</taxon>
        <taxon>Cytophagia</taxon>
        <taxon>Cytophagales</taxon>
        <taxon>Flectobacillaceae</taxon>
        <taxon>Flectobacillus</taxon>
    </lineage>
</organism>
<comment type="caution">
    <text evidence="1">The sequence shown here is derived from an EMBL/GenBank/DDBJ whole genome shotgun (WGS) entry which is preliminary data.</text>
</comment>
<name>A0ABT6Y8T8_9BACT</name>
<protein>
    <submittedName>
        <fullName evidence="1">Peptidase</fullName>
    </submittedName>
</protein>
<dbReference type="Pfam" id="PF00227">
    <property type="entry name" value="Proteasome"/>
    <property type="match status" value="1"/>
</dbReference>
<dbReference type="EMBL" id="JASHIF010000008">
    <property type="protein sequence ID" value="MDI9859676.1"/>
    <property type="molecule type" value="Genomic_DNA"/>
</dbReference>
<dbReference type="InterPro" id="IPR029055">
    <property type="entry name" value="Ntn_hydrolases_N"/>
</dbReference>
<dbReference type="Proteomes" id="UP001236507">
    <property type="component" value="Unassembled WGS sequence"/>
</dbReference>
<dbReference type="RefSeq" id="WP_095163533.1">
    <property type="nucleotide sequence ID" value="NZ_JASHIF010000008.1"/>
</dbReference>
<dbReference type="SUPFAM" id="SSF56235">
    <property type="entry name" value="N-terminal nucleophile aminohydrolases (Ntn hydrolases)"/>
    <property type="match status" value="1"/>
</dbReference>